<dbReference type="InterPro" id="IPR043162">
    <property type="entry name" value="DOCK_C_lobe_C"/>
</dbReference>
<keyword evidence="3" id="KW-0963">Cytoplasm</keyword>
<keyword evidence="5" id="KW-0344">Guanine-nucleotide releasing factor</keyword>
<dbReference type="SUPFAM" id="SSF48371">
    <property type="entry name" value="ARM repeat"/>
    <property type="match status" value="1"/>
</dbReference>
<evidence type="ECO:0000313" key="12">
    <source>
        <dbReference type="EMBL" id="CAB3239393.1"/>
    </source>
</evidence>
<dbReference type="InterPro" id="IPR027357">
    <property type="entry name" value="DOCKER_dom"/>
</dbReference>
<dbReference type="GO" id="GO:0007264">
    <property type="term" value="P:small GTPase-mediated signal transduction"/>
    <property type="evidence" value="ECO:0007669"/>
    <property type="project" value="InterPro"/>
</dbReference>
<dbReference type="Gene3D" id="2.60.40.150">
    <property type="entry name" value="C2 domain"/>
    <property type="match status" value="1"/>
</dbReference>
<dbReference type="Pfam" id="PF16172">
    <property type="entry name" value="DOCK_N"/>
    <property type="match status" value="1"/>
</dbReference>
<dbReference type="InterPro" id="IPR026791">
    <property type="entry name" value="DOCK"/>
</dbReference>
<evidence type="ECO:0000256" key="2">
    <source>
        <dbReference type="ARBA" id="ARBA00022443"/>
    </source>
</evidence>
<dbReference type="GO" id="GO:0016477">
    <property type="term" value="P:cell migration"/>
    <property type="evidence" value="ECO:0007669"/>
    <property type="project" value="TreeGrafter"/>
</dbReference>
<dbReference type="PROSITE" id="PS50002">
    <property type="entry name" value="SH3"/>
    <property type="match status" value="1"/>
</dbReference>
<feature type="domain" description="C2 DOCK-type" evidence="10">
    <location>
        <begin position="433"/>
        <end position="630"/>
    </location>
</feature>
<dbReference type="PROSITE" id="PS51651">
    <property type="entry name" value="DOCKER"/>
    <property type="match status" value="1"/>
</dbReference>
<dbReference type="GO" id="GO:0005085">
    <property type="term" value="F:guanyl-nucleotide exchange factor activity"/>
    <property type="evidence" value="ECO:0007669"/>
    <property type="project" value="UniProtKB-KW"/>
</dbReference>
<dbReference type="InterPro" id="IPR046773">
    <property type="entry name" value="DOCKER_Lobe_C"/>
</dbReference>
<dbReference type="InterPro" id="IPR032376">
    <property type="entry name" value="DOCK_N"/>
</dbReference>
<dbReference type="GO" id="GO:0005737">
    <property type="term" value="C:cytoplasm"/>
    <property type="evidence" value="ECO:0007669"/>
    <property type="project" value="UniProtKB-SubCell"/>
</dbReference>
<evidence type="ECO:0000256" key="4">
    <source>
        <dbReference type="ARBA" id="ARBA00022553"/>
    </source>
</evidence>
<dbReference type="CDD" id="cd11872">
    <property type="entry name" value="SH3_DOCK_AB"/>
    <property type="match status" value="1"/>
</dbReference>
<dbReference type="Pfam" id="PF06920">
    <property type="entry name" value="DHR-2_Lobe_A"/>
    <property type="match status" value="1"/>
</dbReference>
<feature type="domain" description="SH3" evidence="9">
    <location>
        <begin position="10"/>
        <end position="72"/>
    </location>
</feature>
<keyword evidence="4" id="KW-0597">Phosphoprotein</keyword>
<dbReference type="PROSITE" id="PS51650">
    <property type="entry name" value="C2_DOCK"/>
    <property type="match status" value="1"/>
</dbReference>
<dbReference type="GO" id="GO:0005886">
    <property type="term" value="C:plasma membrane"/>
    <property type="evidence" value="ECO:0007669"/>
    <property type="project" value="TreeGrafter"/>
</dbReference>
<dbReference type="Gene3D" id="2.30.30.40">
    <property type="entry name" value="SH3 Domains"/>
    <property type="match status" value="1"/>
</dbReference>
<comment type="subcellular location">
    <subcellularLocation>
        <location evidence="1">Cytoplasm</location>
    </subcellularLocation>
</comment>
<feature type="compositionally biased region" description="Polar residues" evidence="8">
    <location>
        <begin position="1715"/>
        <end position="1729"/>
    </location>
</feature>
<dbReference type="EMBL" id="LR784621">
    <property type="protein sequence ID" value="CAB3239393.1"/>
    <property type="molecule type" value="mRNA"/>
</dbReference>
<evidence type="ECO:0000256" key="7">
    <source>
        <dbReference type="PROSITE-ProRule" id="PRU00983"/>
    </source>
</evidence>
<dbReference type="InterPro" id="IPR001452">
    <property type="entry name" value="SH3_domain"/>
</dbReference>
<dbReference type="InterPro" id="IPR042455">
    <property type="entry name" value="DOCK_N_sub1"/>
</dbReference>
<comment type="similarity">
    <text evidence="7">Belongs to the DOCK family.</text>
</comment>
<dbReference type="GO" id="GO:0007520">
    <property type="term" value="P:myoblast fusion"/>
    <property type="evidence" value="ECO:0007669"/>
    <property type="project" value="TreeGrafter"/>
</dbReference>
<dbReference type="PANTHER" id="PTHR45653">
    <property type="entry name" value="DEDICATOR OF CYTOKINESIS"/>
    <property type="match status" value="1"/>
</dbReference>
<dbReference type="Pfam" id="PF00018">
    <property type="entry name" value="SH3_1"/>
    <property type="match status" value="1"/>
</dbReference>
<organism evidence="12">
    <name type="scientific">Phallusia mammillata</name>
    <dbReference type="NCBI Taxonomy" id="59560"/>
    <lineage>
        <taxon>Eukaryota</taxon>
        <taxon>Metazoa</taxon>
        <taxon>Chordata</taxon>
        <taxon>Tunicata</taxon>
        <taxon>Ascidiacea</taxon>
        <taxon>Phlebobranchia</taxon>
        <taxon>Ascidiidae</taxon>
        <taxon>Phallusia</taxon>
    </lineage>
</organism>
<evidence type="ECO:0000259" key="9">
    <source>
        <dbReference type="PROSITE" id="PS50002"/>
    </source>
</evidence>
<dbReference type="GO" id="GO:0031267">
    <property type="term" value="F:small GTPase binding"/>
    <property type="evidence" value="ECO:0007669"/>
    <property type="project" value="TreeGrafter"/>
</dbReference>
<dbReference type="PANTHER" id="PTHR45653:SF10">
    <property type="entry name" value="MYOBLAST CITY, ISOFORM B"/>
    <property type="match status" value="1"/>
</dbReference>
<feature type="region of interest" description="Disordered" evidence="8">
    <location>
        <begin position="592"/>
        <end position="611"/>
    </location>
</feature>
<dbReference type="SUPFAM" id="SSF50044">
    <property type="entry name" value="SH3-domain"/>
    <property type="match status" value="1"/>
</dbReference>
<feature type="compositionally biased region" description="Low complexity" evidence="8">
    <location>
        <begin position="1730"/>
        <end position="1744"/>
    </location>
</feature>
<dbReference type="InterPro" id="IPR035892">
    <property type="entry name" value="C2_domain_sf"/>
</dbReference>
<evidence type="ECO:0000256" key="5">
    <source>
        <dbReference type="ARBA" id="ARBA00022658"/>
    </source>
</evidence>
<dbReference type="Pfam" id="PF23554">
    <property type="entry name" value="TPR_DOCK"/>
    <property type="match status" value="1"/>
</dbReference>
<dbReference type="InterPro" id="IPR046769">
    <property type="entry name" value="DOCKER_Lobe_A"/>
</dbReference>
<accession>A0A6F9DC16</accession>
<dbReference type="Gene3D" id="1.25.40.410">
    <property type="match status" value="1"/>
</dbReference>
<dbReference type="InterPro" id="IPR016024">
    <property type="entry name" value="ARM-type_fold"/>
</dbReference>
<feature type="compositionally biased region" description="Polar residues" evidence="8">
    <location>
        <begin position="1646"/>
        <end position="1671"/>
    </location>
</feature>
<dbReference type="InterPro" id="IPR056372">
    <property type="entry name" value="TPR_DOCK"/>
</dbReference>
<dbReference type="InterPro" id="IPR043161">
    <property type="entry name" value="DOCK_C_lobe_A"/>
</dbReference>
<dbReference type="SMART" id="SM00326">
    <property type="entry name" value="SH3"/>
    <property type="match status" value="1"/>
</dbReference>
<dbReference type="SMR" id="A0A6F9DC16"/>
<dbReference type="Pfam" id="PF20421">
    <property type="entry name" value="DHR-2_Lobe_C"/>
    <property type="match status" value="1"/>
</dbReference>
<evidence type="ECO:0000259" key="11">
    <source>
        <dbReference type="PROSITE" id="PS51651"/>
    </source>
</evidence>
<feature type="domain" description="DOCKER" evidence="11">
    <location>
        <begin position="1225"/>
        <end position="1634"/>
    </location>
</feature>
<gene>
    <name evidence="12" type="primary">Dock1</name>
</gene>
<dbReference type="InterPro" id="IPR027007">
    <property type="entry name" value="C2_DOCK-type_domain"/>
</dbReference>
<evidence type="ECO:0000256" key="8">
    <source>
        <dbReference type="SAM" id="MobiDB-lite"/>
    </source>
</evidence>
<feature type="compositionally biased region" description="Pro residues" evidence="8">
    <location>
        <begin position="1773"/>
        <end position="1788"/>
    </location>
</feature>
<proteinExistence type="evidence at transcript level"/>
<evidence type="ECO:0000256" key="1">
    <source>
        <dbReference type="ARBA" id="ARBA00004496"/>
    </source>
</evidence>
<evidence type="ECO:0000259" key="10">
    <source>
        <dbReference type="PROSITE" id="PS51650"/>
    </source>
</evidence>
<dbReference type="Pfam" id="PF20422">
    <property type="entry name" value="DHR-2_Lobe_B"/>
    <property type="match status" value="1"/>
</dbReference>
<dbReference type="Gene3D" id="1.20.1270.350">
    <property type="entry name" value="Dedicator of cytokinesis N-terminal subdomain"/>
    <property type="match status" value="1"/>
</dbReference>
<dbReference type="InterPro" id="IPR046770">
    <property type="entry name" value="DOCKER_Lobe_B"/>
</dbReference>
<evidence type="ECO:0000256" key="3">
    <source>
        <dbReference type="ARBA" id="ARBA00022490"/>
    </source>
</evidence>
<dbReference type="FunFam" id="1.20.58.740:FF:000004">
    <property type="entry name" value="Dedicator of cytokinesis protein 1"/>
    <property type="match status" value="1"/>
</dbReference>
<dbReference type="InterPro" id="IPR036028">
    <property type="entry name" value="SH3-like_dom_sf"/>
</dbReference>
<protein>
    <submittedName>
        <fullName evidence="12">Dedicator of cytokinesis protein 1</fullName>
    </submittedName>
</protein>
<name>A0A6F9DC16_9ASCI</name>
<sequence length="1851" mass="212898">MPGSGWILPVKAKYGVAVYNYNSKNEHHLKLSVGDTVHIIEENEGKWYRGYIILNKAVKGIFPASYVHLKEAIVERRGKTESIVTTELPIVQEVSHVLREWGAIWKDMFMLNRDERVFTHVCKMMRELIYMRRQVVSGTLPADELGRTSHQIADRMDYGNRLLQLDLSIRSEETCIPADVQTLSAVEVFKLHEKASIKVDRRIAEERIHSGKESTTEVIQDNRKSHVDSLFVMVKNFVCRIGEDADVFMSLMCEDREIIPISENYFVRWGSQGLPKNIEMLNNLRAIFTDLGSKDLQKERIFLVCKIVRIGRMDLKVTETKKMTLGLRRAFGAAVMDITTIMKGSTESDEDKQHFIPFLQVSGENESLQQVIQRAISSRGDINHKGQGLWVSLKMLNGDLKTIRHDFPHLVDRTTAVVRKMGFPEIIMPGDVRNDLYVTIIQGEFEKGSKTAQKNVEVTMSVCNEKGAVIPIVVSMGSGEDPENQYRSHIYYQNKTPKWMEVVKVQVPIEDFYNAHLRFTFRHRSTTENKDKTERDFGLAFARLMRNEGTTLHDGIHNLLVYKVESRRLEANDAKKYLNLPSTREEWEIMQNSHKGKGGVSPSSGHRSFAPRAEGFTGSKDVFQISTLVCSTKLTQNVDLLGLLKWKAQPAKLKKTLESIMKVDGEEVVKFLQDTLDALFNILMENPENGSYDSMVFDALIYIITLIAEKKFFHFHAVLDSYILEHFSATLAYEKLTAVLVKYLDQVKNADYREPLLKALKSLEYIFKFIVRSRVLFQQFDDKGRQSFEQGIRKVFEAINKLMKITDDSMIVLQATAMKYAPSVIKDVVTVFEPKQLSLLLQDFIKNVPAERLTRQKVVCMLDIVHSDIFKIQECRVILLKMMMLHLKELLEKEEELEVCVHLLGDILTMLRSSNDSNKSDIQEVTNTLLRTVIQTVIRLDRKGKQAASFVACLISMLRQMEEYHYDAYLSSFPNKFDLMDFLMEIFSLFKDLIDNNVYRNDWITMTSLQNLTFMRAIKFFTKTLNKSFLDENSFESQLWNNFFHLGVTFLAQDALQMERFSHNKRLSMVKKYGDLRCEMGFEIRGMWFNLGPHKIKFIPGMVGPMLEMTLVPEPDLRKATIPIFFDMMQCELHSKGNFKTFENEMITKLDVLVEGGGGDQEYRKLFNEIMSEWCGKHQYLRTTGVEFVNLVTKLLGRLLDYRDIIRDENRDNRMSCTVNLLNFYKDINRLEMYVRYLYKLCDLHLECENYTEAGFTLLQHAQLLNWSDEVLITRNLRYKEAQTHRELKEALYYDIVDLFQRGKMWEEGIKLCKELAVQHEQETFRYQLLSDILFRQAELYKNITTAMRPEPEYFFVGYYGLGFPTFLRNRKFIYRGKEFERLSDFTTRILNLLPSAKKMTTTAPPGDDVLNSTGMSVQMYKVNPLMEEPPHFRGKIVDDQILSFYKVNDVHRFTYSKPFRKGAKNKDNEFASMWIQRFTFTTCSKLPGILRWFEVNNFTMKELSPLENAVETMETSNRELRQLVMQYHRVPGEPINPLSMKLNGTVDPRVMGGFSNYEKAFFVDSYIKDNPDDHGKIATLKDLIASQIPLLDEGVRLHGELAPAALKPFHQNMETCFQDLKANVEKNYGKKPPFIAGGAVRRPSPQHSRTMQQPRPESILSIQSTTSDHSTYGGENGPPEVPVKKRGGNTPVGRSTSMAIPDRSNVANRRSKTSEWFVNFGSNNSLDKSGTSLTSNSSTGNGTVELREELTPQRPRRPKSSVGMPTMSSKHPPSPNHPPRANPPPLPVKQCGDYGNLPGDEVPRKHESVPLSPIPANKKPPPPLPVKRQESNVTRPFSPPKKPMRPAKSP</sequence>
<keyword evidence="2 6" id="KW-0728">SH3 domain</keyword>
<dbReference type="Gene3D" id="1.20.58.740">
    <property type="match status" value="1"/>
</dbReference>
<evidence type="ECO:0000256" key="6">
    <source>
        <dbReference type="PROSITE-ProRule" id="PRU00192"/>
    </source>
</evidence>
<dbReference type="Pfam" id="PF14429">
    <property type="entry name" value="DOCK-C2"/>
    <property type="match status" value="1"/>
</dbReference>
<feature type="region of interest" description="Disordered" evidence="8">
    <location>
        <begin position="1634"/>
        <end position="1851"/>
    </location>
</feature>
<reference evidence="12" key="1">
    <citation type="submission" date="2020-04" db="EMBL/GenBank/DDBJ databases">
        <authorList>
            <person name="Neveu A P."/>
        </authorList>
    </citation>
    <scope>NUCLEOTIDE SEQUENCE</scope>
    <source>
        <tissue evidence="12">Whole embryo</tissue>
    </source>
</reference>